<protein>
    <submittedName>
        <fullName evidence="5">GNAT family N-acetyltransferase</fullName>
    </submittedName>
</protein>
<dbReference type="Pfam" id="PF00583">
    <property type="entry name" value="Acetyltransf_1"/>
    <property type="match status" value="1"/>
</dbReference>
<feature type="domain" description="N-acetyltransferase" evidence="4">
    <location>
        <begin position="2"/>
        <end position="158"/>
    </location>
</feature>
<accession>A0A9X1Y6F4</accession>
<dbReference type="GO" id="GO:0016747">
    <property type="term" value="F:acyltransferase activity, transferring groups other than amino-acyl groups"/>
    <property type="evidence" value="ECO:0007669"/>
    <property type="project" value="InterPro"/>
</dbReference>
<name>A0A9X1Y6F4_9PROT</name>
<evidence type="ECO:0000256" key="2">
    <source>
        <dbReference type="ARBA" id="ARBA00023315"/>
    </source>
</evidence>
<evidence type="ECO:0000313" key="5">
    <source>
        <dbReference type="EMBL" id="MCK8783095.1"/>
    </source>
</evidence>
<organism evidence="5 6">
    <name type="scientific">Roseomonas acroporae</name>
    <dbReference type="NCBI Taxonomy" id="2937791"/>
    <lineage>
        <taxon>Bacteria</taxon>
        <taxon>Pseudomonadati</taxon>
        <taxon>Pseudomonadota</taxon>
        <taxon>Alphaproteobacteria</taxon>
        <taxon>Acetobacterales</taxon>
        <taxon>Roseomonadaceae</taxon>
        <taxon>Roseomonas</taxon>
    </lineage>
</organism>
<keyword evidence="2" id="KW-0012">Acyltransferase</keyword>
<dbReference type="RefSeq" id="WP_248665215.1">
    <property type="nucleotide sequence ID" value="NZ_JALPRX010000006.1"/>
</dbReference>
<dbReference type="PROSITE" id="PS51186">
    <property type="entry name" value="GNAT"/>
    <property type="match status" value="1"/>
</dbReference>
<comment type="caution">
    <text evidence="5">The sequence shown here is derived from an EMBL/GenBank/DDBJ whole genome shotgun (WGS) entry which is preliminary data.</text>
</comment>
<dbReference type="SUPFAM" id="SSF55729">
    <property type="entry name" value="Acyl-CoA N-acyltransferases (Nat)"/>
    <property type="match status" value="1"/>
</dbReference>
<dbReference type="InterPro" id="IPR050832">
    <property type="entry name" value="Bact_Acetyltransf"/>
</dbReference>
<dbReference type="PANTHER" id="PTHR43877">
    <property type="entry name" value="AMINOALKYLPHOSPHONATE N-ACETYLTRANSFERASE-RELATED-RELATED"/>
    <property type="match status" value="1"/>
</dbReference>
<dbReference type="InterPro" id="IPR016181">
    <property type="entry name" value="Acyl_CoA_acyltransferase"/>
</dbReference>
<dbReference type="Gene3D" id="3.40.630.30">
    <property type="match status" value="1"/>
</dbReference>
<evidence type="ECO:0000259" key="4">
    <source>
        <dbReference type="PROSITE" id="PS51186"/>
    </source>
</evidence>
<evidence type="ECO:0000313" key="6">
    <source>
        <dbReference type="Proteomes" id="UP001139516"/>
    </source>
</evidence>
<dbReference type="Proteomes" id="UP001139516">
    <property type="component" value="Unassembled WGS sequence"/>
</dbReference>
<evidence type="ECO:0000256" key="3">
    <source>
        <dbReference type="SAM" id="MobiDB-lite"/>
    </source>
</evidence>
<dbReference type="CDD" id="cd04301">
    <property type="entry name" value="NAT_SF"/>
    <property type="match status" value="1"/>
</dbReference>
<evidence type="ECO:0000256" key="1">
    <source>
        <dbReference type="ARBA" id="ARBA00022679"/>
    </source>
</evidence>
<gene>
    <name evidence="5" type="ORF">M0638_01705</name>
</gene>
<sequence length="179" mass="18434">MVTVRPARDADAAAVLVLVALLSEAEHGEPPRLDAATLARDFLGPDPAGLLLVAEEAASGRLLGYATAHGTYESHHAERGCYVGDLFVRPEARRLGLGRALMAGVAAAARRRGAAHLWWTAQAGNQAAHAFYRRLGGRGEPVVAFACVTGDFHKLADEAEAAPPPAPGAGQGSGQGSGP</sequence>
<dbReference type="EMBL" id="JALPRX010000006">
    <property type="protein sequence ID" value="MCK8783095.1"/>
    <property type="molecule type" value="Genomic_DNA"/>
</dbReference>
<keyword evidence="6" id="KW-1185">Reference proteome</keyword>
<reference evidence="5" key="1">
    <citation type="submission" date="2022-04" db="EMBL/GenBank/DDBJ databases">
        <title>Roseomonas acroporae sp. nov., isolated from coral Acropora digitifera.</title>
        <authorList>
            <person name="Sun H."/>
        </authorList>
    </citation>
    <scope>NUCLEOTIDE SEQUENCE</scope>
    <source>
        <strain evidence="5">NAR14</strain>
    </source>
</reference>
<proteinExistence type="predicted"/>
<feature type="compositionally biased region" description="Gly residues" evidence="3">
    <location>
        <begin position="169"/>
        <end position="179"/>
    </location>
</feature>
<keyword evidence="1" id="KW-0808">Transferase</keyword>
<dbReference type="AlphaFoldDB" id="A0A9X1Y6F4"/>
<dbReference type="InterPro" id="IPR000182">
    <property type="entry name" value="GNAT_dom"/>
</dbReference>
<feature type="region of interest" description="Disordered" evidence="3">
    <location>
        <begin position="158"/>
        <end position="179"/>
    </location>
</feature>